<dbReference type="EMBL" id="CADCWJ010000157">
    <property type="protein sequence ID" value="CAA9548181.1"/>
    <property type="molecule type" value="Genomic_DNA"/>
</dbReference>
<feature type="compositionally biased region" description="Basic residues" evidence="1">
    <location>
        <begin position="243"/>
        <end position="252"/>
    </location>
</feature>
<feature type="compositionally biased region" description="Gly residues" evidence="1">
    <location>
        <begin position="204"/>
        <end position="218"/>
    </location>
</feature>
<feature type="compositionally biased region" description="Gly residues" evidence="1">
    <location>
        <begin position="123"/>
        <end position="133"/>
    </location>
</feature>
<feature type="region of interest" description="Disordered" evidence="1">
    <location>
        <begin position="16"/>
        <end position="63"/>
    </location>
</feature>
<sequence length="314" mass="33235">ERRAALPVRCHHGERRVAAGVGGEGAPRRGAGLLHADGPRPLPGPARDRAGGDVRAGRHRTAPGRELGVLQRFPAPGPSLQGGGDTRPALRWALRAGNRGGLAQGRVRHDRHPLRSARRPGQADGGSGPGRQGTGRRRTARLRRRPLPDHRSGWRAEARPETPSTALHRRRWQAAALVRGAGGGYRRSLREGAAAGRSRRAGHHGGVGPAQGGLGARVGRGESEHARAECAPLRVRVHRRPLRRGPAARRRVPGADGDGCARLPAYPDRHGGADGGRPASAARFPRLLLHRAQHRRPGTPRPIRPGSGAPGGAI</sequence>
<evidence type="ECO:0000313" key="2">
    <source>
        <dbReference type="EMBL" id="CAA9548181.1"/>
    </source>
</evidence>
<feature type="region of interest" description="Disordered" evidence="1">
    <location>
        <begin position="101"/>
        <end position="170"/>
    </location>
</feature>
<protein>
    <submittedName>
        <fullName evidence="2">Uncharacterized protein</fullName>
    </submittedName>
</protein>
<feature type="compositionally biased region" description="Basic and acidic residues" evidence="1">
    <location>
        <begin position="46"/>
        <end position="56"/>
    </location>
</feature>
<reference evidence="2" key="1">
    <citation type="submission" date="2020-02" db="EMBL/GenBank/DDBJ databases">
        <authorList>
            <person name="Meier V. D."/>
        </authorList>
    </citation>
    <scope>NUCLEOTIDE SEQUENCE</scope>
    <source>
        <strain evidence="2">AVDCRST_MAG87</strain>
    </source>
</reference>
<dbReference type="AlphaFoldDB" id="A0A6J4UHP7"/>
<feature type="compositionally biased region" description="Basic residues" evidence="1">
    <location>
        <begin position="134"/>
        <end position="145"/>
    </location>
</feature>
<feature type="compositionally biased region" description="Basic and acidic residues" evidence="1">
    <location>
        <begin position="146"/>
        <end position="160"/>
    </location>
</feature>
<proteinExistence type="predicted"/>
<feature type="non-terminal residue" evidence="2">
    <location>
        <position position="1"/>
    </location>
</feature>
<feature type="compositionally biased region" description="Basic residues" evidence="1">
    <location>
        <begin position="106"/>
        <end position="118"/>
    </location>
</feature>
<gene>
    <name evidence="2" type="ORF">AVDCRST_MAG87-643</name>
</gene>
<name>A0A6J4UHP7_9BACT</name>
<feature type="region of interest" description="Disordered" evidence="1">
    <location>
        <begin position="243"/>
        <end position="314"/>
    </location>
</feature>
<feature type="compositionally biased region" description="Basic residues" evidence="1">
    <location>
        <begin position="288"/>
        <end position="298"/>
    </location>
</feature>
<evidence type="ECO:0000256" key="1">
    <source>
        <dbReference type="SAM" id="MobiDB-lite"/>
    </source>
</evidence>
<organism evidence="2">
    <name type="scientific">uncultured Thermomicrobiales bacterium</name>
    <dbReference type="NCBI Taxonomy" id="1645740"/>
    <lineage>
        <taxon>Bacteria</taxon>
        <taxon>Pseudomonadati</taxon>
        <taxon>Thermomicrobiota</taxon>
        <taxon>Thermomicrobia</taxon>
        <taxon>Thermomicrobiales</taxon>
        <taxon>environmental samples</taxon>
    </lineage>
</organism>
<accession>A0A6J4UHP7</accession>
<feature type="region of interest" description="Disordered" evidence="1">
    <location>
        <begin position="188"/>
        <end position="218"/>
    </location>
</feature>
<feature type="non-terminal residue" evidence="2">
    <location>
        <position position="314"/>
    </location>
</feature>